<dbReference type="KEGG" id="lsm:121131975"/>
<dbReference type="RefSeq" id="XP_040583327.1">
    <property type="nucleotide sequence ID" value="XM_040727393.2"/>
</dbReference>
<proteinExistence type="predicted"/>
<dbReference type="RefSeq" id="XP_040583326.1">
    <property type="nucleotide sequence ID" value="XM_040727392.2"/>
</dbReference>
<organism evidence="2">
    <name type="scientific">Lepeophtheirus salmonis</name>
    <name type="common">Salmon louse</name>
    <name type="synonym">Caligus salmonis</name>
    <dbReference type="NCBI Taxonomy" id="72036"/>
    <lineage>
        <taxon>Eukaryota</taxon>
        <taxon>Metazoa</taxon>
        <taxon>Ecdysozoa</taxon>
        <taxon>Arthropoda</taxon>
        <taxon>Crustacea</taxon>
        <taxon>Multicrustacea</taxon>
        <taxon>Hexanauplia</taxon>
        <taxon>Copepoda</taxon>
        <taxon>Siphonostomatoida</taxon>
        <taxon>Caligidae</taxon>
        <taxon>Lepeophtheirus</taxon>
    </lineage>
</organism>
<accession>A0A0K2VF08</accession>
<dbReference type="RefSeq" id="XP_040583329.1">
    <property type="nucleotide sequence ID" value="XM_040727395.2"/>
</dbReference>
<reference evidence="2" key="1">
    <citation type="submission" date="2014-05" db="EMBL/GenBank/DDBJ databases">
        <authorList>
            <person name="Chronopoulou M."/>
        </authorList>
    </citation>
    <scope>NUCLEOTIDE SEQUENCE</scope>
    <source>
        <tissue evidence="2">Whole organism</tissue>
    </source>
</reference>
<dbReference type="EMBL" id="HACA01031115">
    <property type="protein sequence ID" value="CDW48476.1"/>
    <property type="molecule type" value="Transcribed_RNA"/>
</dbReference>
<name>A0A0K2VF08_LEPSM</name>
<dbReference type="AlphaFoldDB" id="A0A0K2VF08"/>
<dbReference type="OrthoDB" id="10627957at2759"/>
<evidence type="ECO:0000313" key="2">
    <source>
        <dbReference type="EMBL" id="CDW48476.1"/>
    </source>
</evidence>
<protein>
    <submittedName>
        <fullName evidence="2">Uncharacterized protein</fullName>
    </submittedName>
</protein>
<sequence>MSMFSGLTNQISGWVANKQGKNEGEAPVPPENGGGEDPLAQQQQQAGAMGEAGVEGGEAPNAAGRVTGMAQGFLSKAMAAKDGMKEKVGGFQPPNLHGLGNNIMSGVTNLIPGRKEEEVPTPPEPNPPTDMGGEMMEGGEEIVQE</sequence>
<dbReference type="RefSeq" id="XP_040583328.1">
    <property type="nucleotide sequence ID" value="XM_040727394.2"/>
</dbReference>
<feature type="region of interest" description="Disordered" evidence="1">
    <location>
        <begin position="86"/>
        <end position="145"/>
    </location>
</feature>
<feature type="compositionally biased region" description="Low complexity" evidence="1">
    <location>
        <begin position="37"/>
        <end position="64"/>
    </location>
</feature>
<evidence type="ECO:0000256" key="1">
    <source>
        <dbReference type="SAM" id="MobiDB-lite"/>
    </source>
</evidence>
<dbReference type="GeneID" id="121131975"/>
<feature type="region of interest" description="Disordered" evidence="1">
    <location>
        <begin position="14"/>
        <end position="64"/>
    </location>
</feature>